<evidence type="ECO:0000256" key="6">
    <source>
        <dbReference type="ARBA" id="ARBA00022792"/>
    </source>
</evidence>
<dbReference type="Gene3D" id="1.50.40.10">
    <property type="entry name" value="Mitochondrial carrier domain"/>
    <property type="match status" value="2"/>
</dbReference>
<evidence type="ECO:0000256" key="2">
    <source>
        <dbReference type="ARBA" id="ARBA00006375"/>
    </source>
</evidence>
<gene>
    <name evidence="12" type="primary">Flx1</name>
</gene>
<evidence type="ECO:0000256" key="9">
    <source>
        <dbReference type="ARBA" id="ARBA00023136"/>
    </source>
</evidence>
<evidence type="ECO:0000256" key="8">
    <source>
        <dbReference type="ARBA" id="ARBA00023128"/>
    </source>
</evidence>
<evidence type="ECO:0000256" key="10">
    <source>
        <dbReference type="PROSITE-ProRule" id="PRU00282"/>
    </source>
</evidence>
<dbReference type="InterPro" id="IPR018108">
    <property type="entry name" value="MCP_transmembrane"/>
</dbReference>
<keyword evidence="5" id="KW-0677">Repeat</keyword>
<evidence type="ECO:0000313" key="12">
    <source>
        <dbReference type="EMBL" id="QKK35442.1"/>
    </source>
</evidence>
<dbReference type="GO" id="GO:0015215">
    <property type="term" value="F:nucleotide transmembrane transporter activity"/>
    <property type="evidence" value="ECO:0007669"/>
    <property type="project" value="UniProtKB-ARBA"/>
</dbReference>
<dbReference type="Pfam" id="PF00153">
    <property type="entry name" value="Mito_carr"/>
    <property type="match status" value="3"/>
</dbReference>
<dbReference type="PANTHER" id="PTHR45683">
    <property type="entry name" value="MITOCHONDRIAL NICOTINAMIDE ADENINE DINUCLEOTIDE TRANSPORTER 1-RELATED-RELATED"/>
    <property type="match status" value="1"/>
</dbReference>
<dbReference type="InterPro" id="IPR023395">
    <property type="entry name" value="MCP_dom_sf"/>
</dbReference>
<protein>
    <submittedName>
        <fullName evidence="12">Mitochondrial Flx1</fullName>
    </submittedName>
</protein>
<reference evidence="12" key="1">
    <citation type="journal article" date="2020" name="Appl. Microbiol. Biotechnol.">
        <title>Identification and importance of mitochondrial citrate carriers and ATP citrate lyase for glycolipid production in Starmerella bombicola.</title>
        <authorList>
            <person name="Jezierska S."/>
            <person name="Claus S."/>
            <person name="Van Bogaert I.N.A."/>
        </authorList>
    </citation>
    <scope>NUCLEOTIDE SEQUENCE</scope>
</reference>
<dbReference type="PROSITE" id="PS50920">
    <property type="entry name" value="SOLCAR"/>
    <property type="match status" value="3"/>
</dbReference>
<dbReference type="EMBL" id="MT179574">
    <property type="protein sequence ID" value="QKK35442.1"/>
    <property type="molecule type" value="mRNA"/>
</dbReference>
<evidence type="ECO:0000256" key="3">
    <source>
        <dbReference type="ARBA" id="ARBA00022448"/>
    </source>
</evidence>
<proteinExistence type="evidence at transcript level"/>
<feature type="repeat" description="Solcar" evidence="10">
    <location>
        <begin position="1"/>
        <end position="79"/>
    </location>
</feature>
<sequence>MDGVIAGCVAGAVTTAAMHPFDVVKVRLQVNQYLTFSAALEDLWRSPLTEAYRGLTPNLLGNAVAWGAYFGSYEVLQGIAFGDQLRYNPTSSVYLFCSFAAGIWTQAITNPIWVVKTRILGSKSTDKGAPASLRDTFKQIYQQAGLMGFWRGFLPGTLGTAQSAAYFALYGPLKPWIKQRYNLPDPVTYFISSAIAKSIAATVMYPHQVLRSRMQFSEVSLVDAVKTVWAQDGWRGFYKGLSVNLARVVPAMAVTLLTYETTKDSLGKSRAD</sequence>
<evidence type="ECO:0000256" key="4">
    <source>
        <dbReference type="ARBA" id="ARBA00022692"/>
    </source>
</evidence>
<keyword evidence="6" id="KW-0999">Mitochondrion inner membrane</keyword>
<dbReference type="SUPFAM" id="SSF103506">
    <property type="entry name" value="Mitochondrial carrier"/>
    <property type="match status" value="1"/>
</dbReference>
<keyword evidence="9 10" id="KW-0472">Membrane</keyword>
<dbReference type="InterPro" id="IPR044712">
    <property type="entry name" value="SLC25A32-like"/>
</dbReference>
<dbReference type="PRINTS" id="PR00926">
    <property type="entry name" value="MITOCARRIER"/>
</dbReference>
<evidence type="ECO:0000256" key="1">
    <source>
        <dbReference type="ARBA" id="ARBA00004448"/>
    </source>
</evidence>
<comment type="subcellular location">
    <subcellularLocation>
        <location evidence="1">Mitochondrion inner membrane</location>
        <topology evidence="1">Multi-pass membrane protein</topology>
    </subcellularLocation>
</comment>
<evidence type="ECO:0000256" key="11">
    <source>
        <dbReference type="RuleBase" id="RU000488"/>
    </source>
</evidence>
<comment type="similarity">
    <text evidence="2 11">Belongs to the mitochondrial carrier (TC 2.A.29) family.</text>
</comment>
<feature type="repeat" description="Solcar" evidence="10">
    <location>
        <begin position="184"/>
        <end position="265"/>
    </location>
</feature>
<feature type="repeat" description="Solcar" evidence="10">
    <location>
        <begin position="89"/>
        <end position="176"/>
    </location>
</feature>
<accession>A0A6M8YDQ8</accession>
<name>A0A6M8YDQ8_STABO</name>
<keyword evidence="7" id="KW-1133">Transmembrane helix</keyword>
<evidence type="ECO:0000256" key="5">
    <source>
        <dbReference type="ARBA" id="ARBA00022737"/>
    </source>
</evidence>
<keyword evidence="4 10" id="KW-0812">Transmembrane</keyword>
<dbReference type="AlphaFoldDB" id="A0A6M8YDQ8"/>
<keyword evidence="3 11" id="KW-0813">Transport</keyword>
<keyword evidence="8" id="KW-0496">Mitochondrion</keyword>
<organism evidence="12">
    <name type="scientific">Starmerella bombicola</name>
    <name type="common">Yeast</name>
    <name type="synonym">Candida bombicola</name>
    <dbReference type="NCBI Taxonomy" id="75736"/>
    <lineage>
        <taxon>Eukaryota</taxon>
        <taxon>Fungi</taxon>
        <taxon>Dikarya</taxon>
        <taxon>Ascomycota</taxon>
        <taxon>Saccharomycotina</taxon>
        <taxon>Dipodascomycetes</taxon>
        <taxon>Dipodascales</taxon>
        <taxon>Trichomonascaceae</taxon>
        <taxon>Starmerella</taxon>
    </lineage>
</organism>
<dbReference type="GO" id="GO:0005743">
    <property type="term" value="C:mitochondrial inner membrane"/>
    <property type="evidence" value="ECO:0007669"/>
    <property type="project" value="UniProtKB-SubCell"/>
</dbReference>
<dbReference type="InterPro" id="IPR002067">
    <property type="entry name" value="MCP"/>
</dbReference>
<evidence type="ECO:0000256" key="7">
    <source>
        <dbReference type="ARBA" id="ARBA00022989"/>
    </source>
</evidence>